<feature type="region of interest" description="Disordered" evidence="1">
    <location>
        <begin position="1"/>
        <end position="138"/>
    </location>
</feature>
<feature type="compositionally biased region" description="Basic residues" evidence="1">
    <location>
        <begin position="202"/>
        <end position="211"/>
    </location>
</feature>
<keyword evidence="3" id="KW-1185">Reference proteome</keyword>
<evidence type="ECO:0000256" key="1">
    <source>
        <dbReference type="SAM" id="MobiDB-lite"/>
    </source>
</evidence>
<proteinExistence type="predicted"/>
<feature type="compositionally biased region" description="Basic and acidic residues" evidence="1">
    <location>
        <begin position="165"/>
        <end position="174"/>
    </location>
</feature>
<feature type="compositionally biased region" description="Polar residues" evidence="1">
    <location>
        <begin position="152"/>
        <end position="162"/>
    </location>
</feature>
<gene>
    <name evidence="2" type="ORF">QJS10_CPB11g01547</name>
</gene>
<protein>
    <submittedName>
        <fullName evidence="2">Uncharacterized protein</fullName>
    </submittedName>
</protein>
<feature type="region of interest" description="Disordered" evidence="1">
    <location>
        <begin position="152"/>
        <end position="236"/>
    </location>
</feature>
<feature type="compositionally biased region" description="Low complexity" evidence="1">
    <location>
        <begin position="17"/>
        <end position="32"/>
    </location>
</feature>
<dbReference type="AlphaFoldDB" id="A0AAV9DS91"/>
<organism evidence="2 3">
    <name type="scientific">Acorus calamus</name>
    <name type="common">Sweet flag</name>
    <dbReference type="NCBI Taxonomy" id="4465"/>
    <lineage>
        <taxon>Eukaryota</taxon>
        <taxon>Viridiplantae</taxon>
        <taxon>Streptophyta</taxon>
        <taxon>Embryophyta</taxon>
        <taxon>Tracheophyta</taxon>
        <taxon>Spermatophyta</taxon>
        <taxon>Magnoliopsida</taxon>
        <taxon>Liliopsida</taxon>
        <taxon>Acoraceae</taxon>
        <taxon>Acorus</taxon>
    </lineage>
</organism>
<comment type="caution">
    <text evidence="2">The sequence shown here is derived from an EMBL/GenBank/DDBJ whole genome shotgun (WGS) entry which is preliminary data.</text>
</comment>
<feature type="compositionally biased region" description="Polar residues" evidence="1">
    <location>
        <begin position="117"/>
        <end position="138"/>
    </location>
</feature>
<evidence type="ECO:0000313" key="3">
    <source>
        <dbReference type="Proteomes" id="UP001180020"/>
    </source>
</evidence>
<reference evidence="2" key="1">
    <citation type="journal article" date="2023" name="Nat. Commun.">
        <title>Diploid and tetraploid genomes of Acorus and the evolution of monocots.</title>
        <authorList>
            <person name="Ma L."/>
            <person name="Liu K.W."/>
            <person name="Li Z."/>
            <person name="Hsiao Y.Y."/>
            <person name="Qi Y."/>
            <person name="Fu T."/>
            <person name="Tang G.D."/>
            <person name="Zhang D."/>
            <person name="Sun W.H."/>
            <person name="Liu D.K."/>
            <person name="Li Y."/>
            <person name="Chen G.Z."/>
            <person name="Liu X.D."/>
            <person name="Liao X.Y."/>
            <person name="Jiang Y.T."/>
            <person name="Yu X."/>
            <person name="Hao Y."/>
            <person name="Huang J."/>
            <person name="Zhao X.W."/>
            <person name="Ke S."/>
            <person name="Chen Y.Y."/>
            <person name="Wu W.L."/>
            <person name="Hsu J.L."/>
            <person name="Lin Y.F."/>
            <person name="Huang M.D."/>
            <person name="Li C.Y."/>
            <person name="Huang L."/>
            <person name="Wang Z.W."/>
            <person name="Zhao X."/>
            <person name="Zhong W.Y."/>
            <person name="Peng D.H."/>
            <person name="Ahmad S."/>
            <person name="Lan S."/>
            <person name="Zhang J.S."/>
            <person name="Tsai W.C."/>
            <person name="Van de Peer Y."/>
            <person name="Liu Z.J."/>
        </authorList>
    </citation>
    <scope>NUCLEOTIDE SEQUENCE</scope>
    <source>
        <strain evidence="2">CP</strain>
    </source>
</reference>
<evidence type="ECO:0000313" key="2">
    <source>
        <dbReference type="EMBL" id="KAK1303555.1"/>
    </source>
</evidence>
<sequence>MEPPISPAPDPPPPVLDSPATASPFPTSSSKFPDPPPPKGGSIDCILLSLTGKSSATPKAPPVQARESSTQTALPTKVTPAPPVKPNGNLASASVKGKAIQSGGPSHQPYGGGKHPPTSQTGHRSKRLSVSVSQPQDQTLEASVDLIVDLSDNSSQLETSSIRPDITRHKDEGQAGRLLLKPHHKAPKSGGEDQNKEEKSISKSKRRGRHQKNPEPDAIPKNLPAKKTPPWGLNWVPNGFRPVKGGTRPPYSITAAEQGPPLLCWGPPREVTLNTLFRDGK</sequence>
<name>A0AAV9DS91_ACOCL</name>
<dbReference type="Proteomes" id="UP001180020">
    <property type="component" value="Unassembled WGS sequence"/>
</dbReference>
<accession>A0AAV9DS91</accession>
<feature type="compositionally biased region" description="Pro residues" evidence="1">
    <location>
        <begin position="1"/>
        <end position="16"/>
    </location>
</feature>
<reference evidence="2" key="2">
    <citation type="submission" date="2023-06" db="EMBL/GenBank/DDBJ databases">
        <authorList>
            <person name="Ma L."/>
            <person name="Liu K.-W."/>
            <person name="Li Z."/>
            <person name="Hsiao Y.-Y."/>
            <person name="Qi Y."/>
            <person name="Fu T."/>
            <person name="Tang G."/>
            <person name="Zhang D."/>
            <person name="Sun W.-H."/>
            <person name="Liu D.-K."/>
            <person name="Li Y."/>
            <person name="Chen G.-Z."/>
            <person name="Liu X.-D."/>
            <person name="Liao X.-Y."/>
            <person name="Jiang Y.-T."/>
            <person name="Yu X."/>
            <person name="Hao Y."/>
            <person name="Huang J."/>
            <person name="Zhao X.-W."/>
            <person name="Ke S."/>
            <person name="Chen Y.-Y."/>
            <person name="Wu W.-L."/>
            <person name="Hsu J.-L."/>
            <person name="Lin Y.-F."/>
            <person name="Huang M.-D."/>
            <person name="Li C.-Y."/>
            <person name="Huang L."/>
            <person name="Wang Z.-W."/>
            <person name="Zhao X."/>
            <person name="Zhong W.-Y."/>
            <person name="Peng D.-H."/>
            <person name="Ahmad S."/>
            <person name="Lan S."/>
            <person name="Zhang J.-S."/>
            <person name="Tsai W.-C."/>
            <person name="Van De Peer Y."/>
            <person name="Liu Z.-J."/>
        </authorList>
    </citation>
    <scope>NUCLEOTIDE SEQUENCE</scope>
    <source>
        <strain evidence="2">CP</strain>
        <tissue evidence="2">Leaves</tissue>
    </source>
</reference>
<dbReference type="EMBL" id="JAUJYO010000011">
    <property type="protein sequence ID" value="KAK1303555.1"/>
    <property type="molecule type" value="Genomic_DNA"/>
</dbReference>
<feature type="compositionally biased region" description="Basic and acidic residues" evidence="1">
    <location>
        <begin position="190"/>
        <end position="201"/>
    </location>
</feature>